<comment type="function">
    <text evidence="1 6">Probably a ribosomal protein or a ribosome-associated protein.</text>
</comment>
<dbReference type="AlphaFoldDB" id="A0A0P8DHZ4"/>
<keyword evidence="5 6" id="KW-0687">Ribonucleoprotein</keyword>
<dbReference type="GO" id="GO:0005840">
    <property type="term" value="C:ribosome"/>
    <property type="evidence" value="ECO:0007669"/>
    <property type="project" value="UniProtKB-KW"/>
</dbReference>
<dbReference type="GO" id="GO:0003735">
    <property type="term" value="F:structural constituent of ribosome"/>
    <property type="evidence" value="ECO:0007669"/>
    <property type="project" value="InterPro"/>
</dbReference>
<keyword evidence="4 6" id="KW-0689">Ribosomal protein</keyword>
<dbReference type="GO" id="GO:1990904">
    <property type="term" value="C:ribonucleoprotein complex"/>
    <property type="evidence" value="ECO:0007669"/>
    <property type="project" value="UniProtKB-KW"/>
</dbReference>
<dbReference type="PATRIC" id="fig|1666911.3.peg.5052"/>
<evidence type="ECO:0000256" key="6">
    <source>
        <dbReference type="HAMAP-Rule" id="MF_00619"/>
    </source>
</evidence>
<name>A0A0P8DHZ4_9CYAN</name>
<dbReference type="Proteomes" id="UP000050465">
    <property type="component" value="Unassembled WGS sequence"/>
</dbReference>
<proteinExistence type="inferred from homology"/>
<organism evidence="7 8">
    <name type="scientific">Phormidesmis priestleyi Ana</name>
    <dbReference type="NCBI Taxonomy" id="1666911"/>
    <lineage>
        <taxon>Bacteria</taxon>
        <taxon>Bacillati</taxon>
        <taxon>Cyanobacteriota</taxon>
        <taxon>Cyanophyceae</taxon>
        <taxon>Leptolyngbyales</taxon>
        <taxon>Leptolyngbyaceae</taxon>
        <taxon>Phormidesmis</taxon>
    </lineage>
</organism>
<evidence type="ECO:0000256" key="2">
    <source>
        <dbReference type="ARBA" id="ARBA00008561"/>
    </source>
</evidence>
<evidence type="ECO:0000313" key="8">
    <source>
        <dbReference type="Proteomes" id="UP000050465"/>
    </source>
</evidence>
<evidence type="ECO:0000256" key="4">
    <source>
        <dbReference type="ARBA" id="ARBA00022980"/>
    </source>
</evidence>
<dbReference type="Gene3D" id="3.30.390.140">
    <property type="match status" value="1"/>
</dbReference>
<evidence type="ECO:0000256" key="5">
    <source>
        <dbReference type="ARBA" id="ARBA00023274"/>
    </source>
</evidence>
<evidence type="ECO:0000256" key="1">
    <source>
        <dbReference type="ARBA" id="ARBA00002396"/>
    </source>
</evidence>
<dbReference type="NCBIfam" id="NF002740">
    <property type="entry name" value="PRK02724.1"/>
    <property type="match status" value="1"/>
</dbReference>
<sequence>MESTAEPRNMSAEELPPETIESDARFILKVLWLDKDVALAVDQVVGKGTSPLTSYFFWPRNDAWEQLKTEVESKSWITDEERVELLNKATEIINYWQEEGKTKPMSEAQSKFPEVAFTGSS</sequence>
<comment type="caution">
    <text evidence="7">The sequence shown here is derived from an EMBL/GenBank/DDBJ whole genome shotgun (WGS) entry which is preliminary data.</text>
</comment>
<dbReference type="HAMAP" id="MF_00619">
    <property type="entry name" value="Ribosomal_plastid_cS23"/>
    <property type="match status" value="1"/>
</dbReference>
<gene>
    <name evidence="7" type="ORF">HLUCCA11_07250</name>
</gene>
<evidence type="ECO:0000256" key="3">
    <source>
        <dbReference type="ARBA" id="ARBA00011458"/>
    </source>
</evidence>
<reference evidence="7 8" key="1">
    <citation type="submission" date="2015-09" db="EMBL/GenBank/DDBJ databases">
        <title>Identification and resolution of microdiversity through metagenomic sequencing of parallel consortia.</title>
        <authorList>
            <person name="Nelson W.C."/>
            <person name="Romine M.F."/>
            <person name="Lindemann S.R."/>
        </authorList>
    </citation>
    <scope>NUCLEOTIDE SEQUENCE [LARGE SCALE GENOMIC DNA]</scope>
    <source>
        <strain evidence="7">Ana</strain>
    </source>
</reference>
<dbReference type="InterPro" id="IPR006924">
    <property type="entry name" value="Ribosomal_cS23-like"/>
</dbReference>
<comment type="similarity">
    <text evidence="2 6">Belongs to the chloroplast-specific ribosomal protein cS23 family.</text>
</comment>
<dbReference type="InterPro" id="IPR057257">
    <property type="entry name" value="Ribosomal_cS23"/>
</dbReference>
<dbReference type="GO" id="GO:0006412">
    <property type="term" value="P:translation"/>
    <property type="evidence" value="ECO:0007669"/>
    <property type="project" value="UniProtKB-UniRule"/>
</dbReference>
<accession>A0A0P8DHZ4</accession>
<dbReference type="PANTHER" id="PTHR35108">
    <property type="entry name" value="30S RIBOSOMAL PROTEIN 3, CHLOROPLASTIC"/>
    <property type="match status" value="1"/>
</dbReference>
<dbReference type="InterPro" id="IPR038447">
    <property type="entry name" value="PSRP-3/Ycf65_sf"/>
</dbReference>
<protein>
    <recommendedName>
        <fullName evidence="6">Probable small ribosomal subunit protein cS23</fullName>
    </recommendedName>
</protein>
<comment type="subunit">
    <text evidence="3 6">Part of the 30S ribosomal subunit.</text>
</comment>
<dbReference type="PANTHER" id="PTHR35108:SF1">
    <property type="entry name" value="OS04G0461100 PROTEIN"/>
    <property type="match status" value="1"/>
</dbReference>
<evidence type="ECO:0000313" key="7">
    <source>
        <dbReference type="EMBL" id="KPQ36324.1"/>
    </source>
</evidence>
<dbReference type="STRING" id="1666911.HLUCCA11_07250"/>
<dbReference type="EMBL" id="LJZR01000007">
    <property type="protein sequence ID" value="KPQ36324.1"/>
    <property type="molecule type" value="Genomic_DNA"/>
</dbReference>
<dbReference type="Pfam" id="PF04839">
    <property type="entry name" value="PSRP-3_Ycf65"/>
    <property type="match status" value="1"/>
</dbReference>